<keyword evidence="7" id="KW-1185">Reference proteome</keyword>
<dbReference type="Pfam" id="PF01266">
    <property type="entry name" value="DAO"/>
    <property type="match status" value="1"/>
</dbReference>
<dbReference type="SUPFAM" id="SSF54373">
    <property type="entry name" value="FAD-linked reductases, C-terminal domain"/>
    <property type="match status" value="1"/>
</dbReference>
<dbReference type="PANTHER" id="PTHR13847:SF286">
    <property type="entry name" value="D-AMINO ACID DEHYDROGENASE"/>
    <property type="match status" value="1"/>
</dbReference>
<comment type="caution">
    <text evidence="6">The sequence shown here is derived from an EMBL/GenBank/DDBJ whole genome shotgun (WGS) entry which is preliminary data.</text>
</comment>
<gene>
    <name evidence="6" type="ORF">D8M06_08935</name>
</gene>
<dbReference type="SUPFAM" id="SSF51905">
    <property type="entry name" value="FAD/NAD(P)-binding domain"/>
    <property type="match status" value="1"/>
</dbReference>
<proteinExistence type="inferred from homology"/>
<name>A0A495A3A3_9BACI</name>
<evidence type="ECO:0000256" key="2">
    <source>
        <dbReference type="ARBA" id="ARBA00009410"/>
    </source>
</evidence>
<keyword evidence="3" id="KW-0285">Flavoprotein</keyword>
<dbReference type="RefSeq" id="WP_121204052.1">
    <property type="nucleotide sequence ID" value="NZ_RBZP01000005.1"/>
</dbReference>
<dbReference type="GO" id="GO:0016491">
    <property type="term" value="F:oxidoreductase activity"/>
    <property type="evidence" value="ECO:0007669"/>
    <property type="project" value="UniProtKB-KW"/>
</dbReference>
<dbReference type="Proteomes" id="UP000269301">
    <property type="component" value="Unassembled WGS sequence"/>
</dbReference>
<evidence type="ECO:0000259" key="5">
    <source>
        <dbReference type="Pfam" id="PF01266"/>
    </source>
</evidence>
<dbReference type="AlphaFoldDB" id="A0A495A3A3"/>
<dbReference type="EMBL" id="RBZP01000005">
    <property type="protein sequence ID" value="RKQ33938.1"/>
    <property type="molecule type" value="Genomic_DNA"/>
</dbReference>
<dbReference type="Gene3D" id="3.30.9.10">
    <property type="entry name" value="D-Amino Acid Oxidase, subunit A, domain 2"/>
    <property type="match status" value="1"/>
</dbReference>
<evidence type="ECO:0000256" key="1">
    <source>
        <dbReference type="ARBA" id="ARBA00001974"/>
    </source>
</evidence>
<dbReference type="PANTHER" id="PTHR13847">
    <property type="entry name" value="SARCOSINE DEHYDROGENASE-RELATED"/>
    <property type="match status" value="1"/>
</dbReference>
<feature type="domain" description="FAD dependent oxidoreductase" evidence="5">
    <location>
        <begin position="2"/>
        <end position="349"/>
    </location>
</feature>
<dbReference type="InterPro" id="IPR036188">
    <property type="entry name" value="FAD/NAD-bd_sf"/>
</dbReference>
<comment type="similarity">
    <text evidence="2">Belongs to the DadA oxidoreductase family.</text>
</comment>
<sequence>MKIVIIGSGIVGASAAYRLAKDNHEVIMIDNIQEGKATAAGAGIVCPWVSRVEDKDWYKIARNGAKFYPSLIEELKKDGENEVGYKKVGALCVSSNKMELDEIEKKIKIKQPNAPELGDISRYNSEQTRALFPPISEKYESVFVSGAARVDGRLLTDAMKRAAQKHGAKLIQGDGKLVFEEGKVTGVTVHTDTYQADYVLVAAGAWSPALLEPLGLQLKVEPQRGQIAHIKLPEKDTSTWPVVLPQSSYYMLAFDDSRIVAGATRETGSGYDYRMTAGGVNEVLTEALEIAPDLSSGTLEEVRIGFRPMSSDGLPLLGKLDYVDGLVLATGLGASGLTMGPYVGKLAASIMTRDEIDVDLDVYNPMRSISKIEKV</sequence>
<evidence type="ECO:0000256" key="4">
    <source>
        <dbReference type="ARBA" id="ARBA00023002"/>
    </source>
</evidence>
<dbReference type="OrthoDB" id="9805337at2"/>
<evidence type="ECO:0000313" key="7">
    <source>
        <dbReference type="Proteomes" id="UP000269301"/>
    </source>
</evidence>
<organism evidence="6 7">
    <name type="scientific">Oceanobacillus halophilus</name>
    <dbReference type="NCBI Taxonomy" id="930130"/>
    <lineage>
        <taxon>Bacteria</taxon>
        <taxon>Bacillati</taxon>
        <taxon>Bacillota</taxon>
        <taxon>Bacilli</taxon>
        <taxon>Bacillales</taxon>
        <taxon>Bacillaceae</taxon>
        <taxon>Oceanobacillus</taxon>
    </lineage>
</organism>
<evidence type="ECO:0000256" key="3">
    <source>
        <dbReference type="ARBA" id="ARBA00022630"/>
    </source>
</evidence>
<reference evidence="6 7" key="1">
    <citation type="journal article" date="2016" name="Int. J. Syst. Evol. Microbiol.">
        <title>Oceanobacillus halophilus sp. nov., a novel moderately halophilic bacterium from a hypersaline lake.</title>
        <authorList>
            <person name="Amoozegar M.A."/>
            <person name="Bagheri M."/>
            <person name="Makhdoumi A."/>
            <person name="Nikou M.M."/>
            <person name="Fazeli S.A.S."/>
            <person name="Schumann P."/>
            <person name="Sproer C."/>
            <person name="Sanchez-Porro C."/>
            <person name="Ventosa A."/>
        </authorList>
    </citation>
    <scope>NUCLEOTIDE SEQUENCE [LARGE SCALE GENOMIC DNA]</scope>
    <source>
        <strain evidence="6 7">DSM 23996</strain>
    </source>
</reference>
<protein>
    <submittedName>
        <fullName evidence="6">FAD-binding oxidoreductase</fullName>
    </submittedName>
</protein>
<accession>A0A495A3A3</accession>
<evidence type="ECO:0000313" key="6">
    <source>
        <dbReference type="EMBL" id="RKQ33938.1"/>
    </source>
</evidence>
<dbReference type="GO" id="GO:0005737">
    <property type="term" value="C:cytoplasm"/>
    <property type="evidence" value="ECO:0007669"/>
    <property type="project" value="TreeGrafter"/>
</dbReference>
<dbReference type="Gene3D" id="3.50.50.60">
    <property type="entry name" value="FAD/NAD(P)-binding domain"/>
    <property type="match status" value="1"/>
</dbReference>
<keyword evidence="4" id="KW-0560">Oxidoreductase</keyword>
<comment type="cofactor">
    <cofactor evidence="1">
        <name>FAD</name>
        <dbReference type="ChEBI" id="CHEBI:57692"/>
    </cofactor>
</comment>
<dbReference type="InterPro" id="IPR006076">
    <property type="entry name" value="FAD-dep_OxRdtase"/>
</dbReference>